<dbReference type="GO" id="GO:0046872">
    <property type="term" value="F:metal ion binding"/>
    <property type="evidence" value="ECO:0007669"/>
    <property type="project" value="UniProtKB-KW"/>
</dbReference>
<keyword evidence="6 8" id="KW-0472">Membrane</keyword>
<feature type="binding site" evidence="7">
    <location>
        <position position="226"/>
    </location>
    <ligand>
        <name>Zn(2+)</name>
        <dbReference type="ChEBI" id="CHEBI:29105"/>
    </ligand>
</feature>
<feature type="transmembrane region" description="Helical" evidence="8">
    <location>
        <begin position="41"/>
        <end position="62"/>
    </location>
</feature>
<feature type="transmembrane region" description="Helical" evidence="8">
    <location>
        <begin position="193"/>
        <end position="213"/>
    </location>
</feature>
<dbReference type="RefSeq" id="WP_044942944.1">
    <property type="nucleotide sequence ID" value="NZ_KN174166.1"/>
</dbReference>
<evidence type="ECO:0000313" key="10">
    <source>
        <dbReference type="Proteomes" id="UP000029585"/>
    </source>
</evidence>
<dbReference type="PATRIC" id="fig|742738.3.peg.3658"/>
<evidence type="ECO:0008006" key="11">
    <source>
        <dbReference type="Google" id="ProtNLM"/>
    </source>
</evidence>
<dbReference type="PANTHER" id="PTHR20855">
    <property type="entry name" value="ADIPOR/PROGESTIN RECEPTOR-RELATED"/>
    <property type="match status" value="1"/>
</dbReference>
<organism evidence="9 10">
    <name type="scientific">Flavonifractor plautii 1_3_50AFAA</name>
    <dbReference type="NCBI Taxonomy" id="742738"/>
    <lineage>
        <taxon>Bacteria</taxon>
        <taxon>Bacillati</taxon>
        <taxon>Bacillota</taxon>
        <taxon>Clostridia</taxon>
        <taxon>Eubacteriales</taxon>
        <taxon>Oscillospiraceae</taxon>
        <taxon>Flavonifractor</taxon>
    </lineage>
</organism>
<dbReference type="eggNOG" id="COG1272">
    <property type="taxonomic scope" value="Bacteria"/>
</dbReference>
<evidence type="ECO:0000256" key="3">
    <source>
        <dbReference type="ARBA" id="ARBA00022475"/>
    </source>
</evidence>
<keyword evidence="4 8" id="KW-0812">Transmembrane</keyword>
<dbReference type="NCBIfam" id="TIGR01065">
    <property type="entry name" value="hlyIII"/>
    <property type="match status" value="1"/>
</dbReference>
<evidence type="ECO:0000256" key="5">
    <source>
        <dbReference type="ARBA" id="ARBA00022989"/>
    </source>
</evidence>
<accession>A0A096B2Y8</accession>
<dbReference type="HOGENOM" id="CLU_051078_2_1_9"/>
<keyword evidence="3" id="KW-1003">Cell membrane</keyword>
<gene>
    <name evidence="9" type="ORF">HMPREF9460_03548</name>
</gene>
<dbReference type="InterPro" id="IPR005744">
    <property type="entry name" value="Hy-lIII"/>
</dbReference>
<feature type="binding site" evidence="7">
    <location>
        <position position="230"/>
    </location>
    <ligand>
        <name>Zn(2+)</name>
        <dbReference type="ChEBI" id="CHEBI:29105"/>
    </ligand>
</feature>
<comment type="similarity">
    <text evidence="2">Belongs to the UPF0073 (Hly-III) family.</text>
</comment>
<evidence type="ECO:0000313" key="9">
    <source>
        <dbReference type="EMBL" id="KGF53728.1"/>
    </source>
</evidence>
<dbReference type="Proteomes" id="UP000029585">
    <property type="component" value="Unassembled WGS sequence"/>
</dbReference>
<dbReference type="GO" id="GO:0140911">
    <property type="term" value="F:pore-forming activity"/>
    <property type="evidence" value="ECO:0007669"/>
    <property type="project" value="InterPro"/>
</dbReference>
<proteinExistence type="inferred from homology"/>
<feature type="transmembrane region" description="Helical" evidence="8">
    <location>
        <begin position="138"/>
        <end position="162"/>
    </location>
</feature>
<dbReference type="AlphaFoldDB" id="A0A096B2Y8"/>
<feature type="transmembrane region" description="Helical" evidence="8">
    <location>
        <begin position="228"/>
        <end position="248"/>
    </location>
</feature>
<feature type="transmembrane region" description="Helical" evidence="8">
    <location>
        <begin position="114"/>
        <end position="131"/>
    </location>
</feature>
<protein>
    <recommendedName>
        <fullName evidence="11">Hemolysin III family channel protein</fullName>
    </recommendedName>
</protein>
<evidence type="ECO:0000256" key="8">
    <source>
        <dbReference type="SAM" id="Phobius"/>
    </source>
</evidence>
<dbReference type="Pfam" id="PF03006">
    <property type="entry name" value="HlyIII"/>
    <property type="match status" value="1"/>
</dbReference>
<reference evidence="9 10" key="1">
    <citation type="submission" date="2011-08" db="EMBL/GenBank/DDBJ databases">
        <title>The Genome Sequence of Clostridium orbiscindens 1_3_50AFAA.</title>
        <authorList>
            <consortium name="The Broad Institute Genome Sequencing Platform"/>
            <person name="Earl A."/>
            <person name="Ward D."/>
            <person name="Feldgarden M."/>
            <person name="Gevers D."/>
            <person name="Daigneault M."/>
            <person name="Strauss J."/>
            <person name="Allen-Vercoe E."/>
            <person name="Young S.K."/>
            <person name="Zeng Q."/>
            <person name="Gargeya S."/>
            <person name="Fitzgerald M."/>
            <person name="Haas B."/>
            <person name="Abouelleil A."/>
            <person name="Alvarado L."/>
            <person name="Arachchi H.M."/>
            <person name="Berlin A."/>
            <person name="Brown A."/>
            <person name="Chapman S.B."/>
            <person name="Chen Z."/>
            <person name="Dunbar C."/>
            <person name="Freedman E."/>
            <person name="Gearin G."/>
            <person name="Gellesch M."/>
            <person name="Goldberg J."/>
            <person name="Griggs A."/>
            <person name="Gujja S."/>
            <person name="Heiman D."/>
            <person name="Howarth C."/>
            <person name="Larson L."/>
            <person name="Lui A."/>
            <person name="MacDonald P.J.P."/>
            <person name="Montmayeur A."/>
            <person name="Murphy C."/>
            <person name="Neiman D."/>
            <person name="Pearson M."/>
            <person name="Priest M."/>
            <person name="Roberts A."/>
            <person name="Saif S."/>
            <person name="Shea T."/>
            <person name="Shenoy N."/>
            <person name="Sisk P."/>
            <person name="Stolte C."/>
            <person name="Sykes S."/>
            <person name="Wortman J."/>
            <person name="Nusbaum C."/>
            <person name="Birren B."/>
        </authorList>
    </citation>
    <scope>NUCLEOTIDE SEQUENCE [LARGE SCALE GENOMIC DNA]</scope>
    <source>
        <strain evidence="9 10">1_3_50AFAA</strain>
    </source>
</reference>
<feature type="transmembrane region" description="Helical" evidence="8">
    <location>
        <begin position="74"/>
        <end position="94"/>
    </location>
</feature>
<comment type="caution">
    <text evidence="9">The sequence shown here is derived from an EMBL/GenBank/DDBJ whole genome shotgun (WGS) entry which is preliminary data.</text>
</comment>
<evidence type="ECO:0000256" key="7">
    <source>
        <dbReference type="PIRSR" id="PIRSR604254-1"/>
    </source>
</evidence>
<feature type="transmembrane region" description="Helical" evidence="8">
    <location>
        <begin position="168"/>
        <end position="186"/>
    </location>
</feature>
<keyword evidence="5 8" id="KW-1133">Transmembrane helix</keyword>
<evidence type="ECO:0000256" key="4">
    <source>
        <dbReference type="ARBA" id="ARBA00022692"/>
    </source>
</evidence>
<dbReference type="InterPro" id="IPR004254">
    <property type="entry name" value="AdipoR/HlyIII-related"/>
</dbReference>
<sequence length="251" mass="28122">MNQENALPRRKAMLYYPSQPKPRPVRLREKDRDPYDGLRPWSAITHGIGAALALLGTVLLLLRCAALSLSPWHVVSFLIYGVSMVGLYTASTLYHCRNVSVKGRIALRKYDHASIYFLIAGTYTPICLVVLRTDGAWGWALFGVIWALALAGLVLTLAWITAPRWLTVGIYIFMGWLAVVALVPLLRLLPPAGFFWVLGGGILYTVGGVLYAVKWPGRDNPRFGCHEIFHLFILMGSVFHFMLMYRVVAFL</sequence>
<name>A0A096B2Y8_FLAPL</name>
<dbReference type="PANTHER" id="PTHR20855:SF3">
    <property type="entry name" value="LD03007P"/>
    <property type="match status" value="1"/>
</dbReference>
<evidence type="ECO:0000256" key="1">
    <source>
        <dbReference type="ARBA" id="ARBA00004651"/>
    </source>
</evidence>
<keyword evidence="10" id="KW-1185">Reference proteome</keyword>
<keyword evidence="7" id="KW-0862">Zinc</keyword>
<evidence type="ECO:0000256" key="6">
    <source>
        <dbReference type="ARBA" id="ARBA00023136"/>
    </source>
</evidence>
<dbReference type="EMBL" id="ADLO01000105">
    <property type="protein sequence ID" value="KGF53728.1"/>
    <property type="molecule type" value="Genomic_DNA"/>
</dbReference>
<keyword evidence="7" id="KW-0479">Metal-binding</keyword>
<feature type="binding site" evidence="7">
    <location>
        <position position="95"/>
    </location>
    <ligand>
        <name>Zn(2+)</name>
        <dbReference type="ChEBI" id="CHEBI:29105"/>
    </ligand>
</feature>
<dbReference type="GO" id="GO:0005886">
    <property type="term" value="C:plasma membrane"/>
    <property type="evidence" value="ECO:0007669"/>
    <property type="project" value="UniProtKB-SubCell"/>
</dbReference>
<evidence type="ECO:0000256" key="2">
    <source>
        <dbReference type="ARBA" id="ARBA00008488"/>
    </source>
</evidence>
<comment type="subcellular location">
    <subcellularLocation>
        <location evidence="1">Cell membrane</location>
        <topology evidence="1">Multi-pass membrane protein</topology>
    </subcellularLocation>
</comment>